<dbReference type="RefSeq" id="WP_068803677.1">
    <property type="nucleotide sequence ID" value="NZ_MBFM01000001.1"/>
</dbReference>
<dbReference type="Proteomes" id="UP000536534">
    <property type="component" value="Unassembled WGS sequence"/>
</dbReference>
<name>A0A7X7LT82_9RHOO</name>
<dbReference type="InterPro" id="IPR011197">
    <property type="entry name" value="UCP012318"/>
</dbReference>
<dbReference type="InterPro" id="IPR009078">
    <property type="entry name" value="Ferritin-like_SF"/>
</dbReference>
<evidence type="ECO:0000313" key="1">
    <source>
        <dbReference type="EMBL" id="NLF52951.1"/>
    </source>
</evidence>
<dbReference type="Pfam" id="PF04305">
    <property type="entry name" value="DUF455"/>
    <property type="match status" value="1"/>
</dbReference>
<dbReference type="CDD" id="cd00657">
    <property type="entry name" value="Ferritin_like"/>
    <property type="match status" value="1"/>
</dbReference>
<dbReference type="PIRSF" id="PIRSF012318">
    <property type="entry name" value="UCP012318"/>
    <property type="match status" value="1"/>
</dbReference>
<organism evidence="1 2">
    <name type="scientific">Thauera phenolivorans</name>
    <dbReference type="NCBI Taxonomy" id="1792543"/>
    <lineage>
        <taxon>Bacteria</taxon>
        <taxon>Pseudomonadati</taxon>
        <taxon>Pseudomonadota</taxon>
        <taxon>Betaproteobacteria</taxon>
        <taxon>Rhodocyclales</taxon>
        <taxon>Zoogloeaceae</taxon>
        <taxon>Thauera</taxon>
    </lineage>
</organism>
<sequence length="272" mass="29445">MTNELHSAARAALMIEDPVRKCAATHALRRAWEAGECRVEPGADDAAPVLAPGRPAKPLLVAPQALAPRGAGSRAGHAALLHAIAHIEFNAINLALDCVHRFRSMPSAFHADWLRVADEEALHFGLIRARLQALGHDYGDFPAHNGLWEMACRTAGDLLARMALVPRVLEARGLDATPPIVRKLKSIGDRDSIAVLEVILRDEIGHVAIGDRWFRHACAARGLAPEPTYIELIEAFGAPRPQPPLNRAARLAAGFSEGELERLAEFAREGRG</sequence>
<proteinExistence type="predicted"/>
<dbReference type="InterPro" id="IPR007402">
    <property type="entry name" value="DUF455"/>
</dbReference>
<dbReference type="PANTHER" id="PTHR42782">
    <property type="entry name" value="SI:CH73-314G15.3"/>
    <property type="match status" value="1"/>
</dbReference>
<reference evidence="1 2" key="1">
    <citation type="journal article" date="2020" name="Biotechnol. Biofuels">
        <title>New insights from the biogas microbiome by comprehensive genome-resolved metagenomics of nearly 1600 species originating from multiple anaerobic digesters.</title>
        <authorList>
            <person name="Campanaro S."/>
            <person name="Treu L."/>
            <person name="Rodriguez-R L.M."/>
            <person name="Kovalovszki A."/>
            <person name="Ziels R.M."/>
            <person name="Maus I."/>
            <person name="Zhu X."/>
            <person name="Kougias P.G."/>
            <person name="Basile A."/>
            <person name="Luo G."/>
            <person name="Schluter A."/>
            <person name="Konstantinidis K.T."/>
            <person name="Angelidaki I."/>
        </authorList>
    </citation>
    <scope>NUCLEOTIDE SEQUENCE [LARGE SCALE GENOMIC DNA]</scope>
    <source>
        <strain evidence="1">AS06rmzACSIP_256</strain>
    </source>
</reference>
<dbReference type="EMBL" id="JAAYYV010000021">
    <property type="protein sequence ID" value="NLF52951.1"/>
    <property type="molecule type" value="Genomic_DNA"/>
</dbReference>
<protein>
    <submittedName>
        <fullName evidence="1">Ferritin-like domain-containing protein</fullName>
    </submittedName>
</protein>
<dbReference type="OrthoDB" id="9778629at2"/>
<dbReference type="SUPFAM" id="SSF47240">
    <property type="entry name" value="Ferritin-like"/>
    <property type="match status" value="1"/>
</dbReference>
<accession>A0A7X7LT82</accession>
<dbReference type="PANTHER" id="PTHR42782:SF4">
    <property type="entry name" value="DUF455 DOMAIN-CONTAINING PROTEIN"/>
    <property type="match status" value="1"/>
</dbReference>
<gene>
    <name evidence="1" type="ORF">GX576_00840</name>
</gene>
<comment type="caution">
    <text evidence="1">The sequence shown here is derived from an EMBL/GenBank/DDBJ whole genome shotgun (WGS) entry which is preliminary data.</text>
</comment>
<evidence type="ECO:0000313" key="2">
    <source>
        <dbReference type="Proteomes" id="UP000536534"/>
    </source>
</evidence>
<dbReference type="AlphaFoldDB" id="A0A7X7LT82"/>